<proteinExistence type="predicted"/>
<dbReference type="CDD" id="cd18186">
    <property type="entry name" value="BTB_POZ_ZBTB_KLHL-like"/>
    <property type="match status" value="1"/>
</dbReference>
<keyword evidence="3" id="KW-1185">Reference proteome</keyword>
<reference evidence="2" key="1">
    <citation type="submission" date="2022-06" db="EMBL/GenBank/DDBJ databases">
        <title>Complete genome sequences of two strains of the flax pathogen Septoria linicola.</title>
        <authorList>
            <person name="Lapalu N."/>
            <person name="Simon A."/>
            <person name="Demenou B."/>
            <person name="Paumier D."/>
            <person name="Guillot M.-P."/>
            <person name="Gout L."/>
            <person name="Valade R."/>
        </authorList>
    </citation>
    <scope>NUCLEOTIDE SEQUENCE</scope>
    <source>
        <strain evidence="2">SE15195</strain>
    </source>
</reference>
<dbReference type="EMBL" id="CP099421">
    <property type="protein sequence ID" value="USW52075.1"/>
    <property type="molecule type" value="Genomic_DNA"/>
</dbReference>
<protein>
    <recommendedName>
        <fullName evidence="4">BTB domain-containing protein</fullName>
    </recommendedName>
</protein>
<feature type="compositionally biased region" description="Polar residues" evidence="1">
    <location>
        <begin position="268"/>
        <end position="277"/>
    </location>
</feature>
<evidence type="ECO:0000313" key="2">
    <source>
        <dbReference type="EMBL" id="USW52075.1"/>
    </source>
</evidence>
<organism evidence="2 3">
    <name type="scientific">Septoria linicola</name>
    <dbReference type="NCBI Taxonomy" id="215465"/>
    <lineage>
        <taxon>Eukaryota</taxon>
        <taxon>Fungi</taxon>
        <taxon>Dikarya</taxon>
        <taxon>Ascomycota</taxon>
        <taxon>Pezizomycotina</taxon>
        <taxon>Dothideomycetes</taxon>
        <taxon>Dothideomycetidae</taxon>
        <taxon>Mycosphaerellales</taxon>
        <taxon>Mycosphaerellaceae</taxon>
        <taxon>Septoria</taxon>
    </lineage>
</organism>
<dbReference type="AlphaFoldDB" id="A0A9Q9AT49"/>
<dbReference type="OrthoDB" id="3632387at2759"/>
<evidence type="ECO:0000256" key="1">
    <source>
        <dbReference type="SAM" id="MobiDB-lite"/>
    </source>
</evidence>
<evidence type="ECO:0000313" key="3">
    <source>
        <dbReference type="Proteomes" id="UP001056384"/>
    </source>
</evidence>
<feature type="region of interest" description="Disordered" evidence="1">
    <location>
        <begin position="251"/>
        <end position="277"/>
    </location>
</feature>
<sequence>MPPSRPATTAATEHPWDPYGPGLFVIVGQREAARHYKVPVSMINHYSGYFRVQTSWPYIELTDDDVVRLPGEDPEIFQRMLQYLDCRQITWYYEHPLDLSFDTIIDIYGLGIRRDVPLIQNVATDLFANKIKELQLLPDRWSVEYLWERCPPGCALRILLVELVRAMWIPDRHKDPVWNQLAGGESPTPDRLIDMMETLESSDHKIRVGWQMKARLKNCGFHEHDDGEHCEQDDECMLGAGRRADDDMEYAPHLQRGGRGPHRGINHPSESPSYIFD</sequence>
<accession>A0A9Q9AT49</accession>
<gene>
    <name evidence="2" type="ORF">Slin15195_G053940</name>
</gene>
<evidence type="ECO:0008006" key="4">
    <source>
        <dbReference type="Google" id="ProtNLM"/>
    </source>
</evidence>
<name>A0A9Q9AT49_9PEZI</name>
<dbReference type="Proteomes" id="UP001056384">
    <property type="component" value="Chromosome 4"/>
</dbReference>